<dbReference type="Proteomes" id="UP000464577">
    <property type="component" value="Chromosome"/>
</dbReference>
<dbReference type="InterPro" id="IPR013249">
    <property type="entry name" value="RNA_pol_sigma70_r4_t2"/>
</dbReference>
<proteinExistence type="inferred from homology"/>
<keyword evidence="4" id="KW-0804">Transcription</keyword>
<keyword evidence="8" id="KW-1185">Reference proteome</keyword>
<evidence type="ECO:0000259" key="6">
    <source>
        <dbReference type="Pfam" id="PF08281"/>
    </source>
</evidence>
<dbReference type="PANTHER" id="PTHR43133:SF46">
    <property type="entry name" value="RNA POLYMERASE SIGMA-70 FACTOR ECF SUBFAMILY"/>
    <property type="match status" value="1"/>
</dbReference>
<name>A0A6P1W3E2_9BACT</name>
<dbReference type="Pfam" id="PF04542">
    <property type="entry name" value="Sigma70_r2"/>
    <property type="match status" value="1"/>
</dbReference>
<evidence type="ECO:0000256" key="1">
    <source>
        <dbReference type="ARBA" id="ARBA00010641"/>
    </source>
</evidence>
<dbReference type="InterPro" id="IPR039425">
    <property type="entry name" value="RNA_pol_sigma-70-like"/>
</dbReference>
<feature type="domain" description="RNA polymerase sigma-70 region 2" evidence="5">
    <location>
        <begin position="25"/>
        <end position="92"/>
    </location>
</feature>
<evidence type="ECO:0000256" key="4">
    <source>
        <dbReference type="ARBA" id="ARBA00023163"/>
    </source>
</evidence>
<keyword evidence="3" id="KW-0731">Sigma factor</keyword>
<organism evidence="7 8">
    <name type="scientific">Spirosoma endbachense</name>
    <dbReference type="NCBI Taxonomy" id="2666025"/>
    <lineage>
        <taxon>Bacteria</taxon>
        <taxon>Pseudomonadati</taxon>
        <taxon>Bacteroidota</taxon>
        <taxon>Cytophagia</taxon>
        <taxon>Cytophagales</taxon>
        <taxon>Cytophagaceae</taxon>
        <taxon>Spirosoma</taxon>
    </lineage>
</organism>
<evidence type="ECO:0000256" key="3">
    <source>
        <dbReference type="ARBA" id="ARBA00023082"/>
    </source>
</evidence>
<reference evidence="7 8" key="1">
    <citation type="submission" date="2019-11" db="EMBL/GenBank/DDBJ databases">
        <title>Spirosoma endbachense sp. nov., isolated from a natural salt meadow.</title>
        <authorList>
            <person name="Rojas J."/>
            <person name="Ambika Manirajan B."/>
            <person name="Ratering S."/>
            <person name="Suarez C."/>
            <person name="Geissler-Plaum R."/>
            <person name="Schnell S."/>
        </authorList>
    </citation>
    <scope>NUCLEOTIDE SEQUENCE [LARGE SCALE GENOMIC DNA]</scope>
    <source>
        <strain evidence="7 8">I-24</strain>
    </source>
</reference>
<evidence type="ECO:0000313" key="8">
    <source>
        <dbReference type="Proteomes" id="UP000464577"/>
    </source>
</evidence>
<dbReference type="Pfam" id="PF08281">
    <property type="entry name" value="Sigma70_r4_2"/>
    <property type="match status" value="1"/>
</dbReference>
<dbReference type="RefSeq" id="WP_162388938.1">
    <property type="nucleotide sequence ID" value="NZ_CP045997.1"/>
</dbReference>
<dbReference type="GO" id="GO:0003677">
    <property type="term" value="F:DNA binding"/>
    <property type="evidence" value="ECO:0007669"/>
    <property type="project" value="InterPro"/>
</dbReference>
<dbReference type="KEGG" id="senf:GJR95_27560"/>
<accession>A0A6P1W3E2</accession>
<dbReference type="Gene3D" id="1.10.1740.10">
    <property type="match status" value="1"/>
</dbReference>
<dbReference type="SUPFAM" id="SSF88659">
    <property type="entry name" value="Sigma3 and sigma4 domains of RNA polymerase sigma factors"/>
    <property type="match status" value="1"/>
</dbReference>
<dbReference type="InterPro" id="IPR014284">
    <property type="entry name" value="RNA_pol_sigma-70_dom"/>
</dbReference>
<dbReference type="GO" id="GO:0016987">
    <property type="term" value="F:sigma factor activity"/>
    <property type="evidence" value="ECO:0007669"/>
    <property type="project" value="UniProtKB-KW"/>
</dbReference>
<dbReference type="InterPro" id="IPR007627">
    <property type="entry name" value="RNA_pol_sigma70_r2"/>
</dbReference>
<dbReference type="AlphaFoldDB" id="A0A6P1W3E2"/>
<dbReference type="InterPro" id="IPR013324">
    <property type="entry name" value="RNA_pol_sigma_r3/r4-like"/>
</dbReference>
<sequence>MIFQPQDQALWQAYRAGDKQALGLLAERYYGVLKHYGLKFMVEESIVEDCIQELFLQLWQNRLQINETDSVKHYLLKSIRSHIIQHLRAQKRLKYEELDWDTSVAEDVDSETLLIRQESLVNMTKMIQEQLAALPAREREALYLRYYENLSIPEIAEVMNVNRQSVSNFLQKALNKLRSQWLVHIFPVICIFFQKNFL</sequence>
<dbReference type="NCBIfam" id="TIGR02937">
    <property type="entry name" value="sigma70-ECF"/>
    <property type="match status" value="1"/>
</dbReference>
<dbReference type="SUPFAM" id="SSF88946">
    <property type="entry name" value="Sigma2 domain of RNA polymerase sigma factors"/>
    <property type="match status" value="1"/>
</dbReference>
<dbReference type="PANTHER" id="PTHR43133">
    <property type="entry name" value="RNA POLYMERASE ECF-TYPE SIGMA FACTO"/>
    <property type="match status" value="1"/>
</dbReference>
<feature type="domain" description="RNA polymerase sigma factor 70 region 4 type 2" evidence="6">
    <location>
        <begin position="126"/>
        <end position="177"/>
    </location>
</feature>
<dbReference type="CDD" id="cd06171">
    <property type="entry name" value="Sigma70_r4"/>
    <property type="match status" value="1"/>
</dbReference>
<gene>
    <name evidence="7" type="ORF">GJR95_27560</name>
</gene>
<evidence type="ECO:0000259" key="5">
    <source>
        <dbReference type="Pfam" id="PF04542"/>
    </source>
</evidence>
<evidence type="ECO:0000256" key="2">
    <source>
        <dbReference type="ARBA" id="ARBA00023015"/>
    </source>
</evidence>
<dbReference type="Gene3D" id="1.10.10.10">
    <property type="entry name" value="Winged helix-like DNA-binding domain superfamily/Winged helix DNA-binding domain"/>
    <property type="match status" value="1"/>
</dbReference>
<comment type="similarity">
    <text evidence="1">Belongs to the sigma-70 factor family. ECF subfamily.</text>
</comment>
<protein>
    <submittedName>
        <fullName evidence="7">Sigma-70 family RNA polymerase sigma factor</fullName>
    </submittedName>
</protein>
<dbReference type="InterPro" id="IPR036388">
    <property type="entry name" value="WH-like_DNA-bd_sf"/>
</dbReference>
<keyword evidence="2" id="KW-0805">Transcription regulation</keyword>
<dbReference type="InterPro" id="IPR013325">
    <property type="entry name" value="RNA_pol_sigma_r2"/>
</dbReference>
<evidence type="ECO:0000313" key="7">
    <source>
        <dbReference type="EMBL" id="QHV98527.1"/>
    </source>
</evidence>
<dbReference type="GO" id="GO:0006352">
    <property type="term" value="P:DNA-templated transcription initiation"/>
    <property type="evidence" value="ECO:0007669"/>
    <property type="project" value="InterPro"/>
</dbReference>
<dbReference type="EMBL" id="CP045997">
    <property type="protein sequence ID" value="QHV98527.1"/>
    <property type="molecule type" value="Genomic_DNA"/>
</dbReference>